<keyword evidence="6" id="KW-1185">Reference proteome</keyword>
<keyword evidence="3" id="KW-0812">Transmembrane</keyword>
<feature type="domain" description="Nitroreductase" evidence="4">
    <location>
        <begin position="243"/>
        <end position="321"/>
    </location>
</feature>
<dbReference type="Proteomes" id="UP000603141">
    <property type="component" value="Unassembled WGS sequence"/>
</dbReference>
<accession>A0A934S5Z5</accession>
<dbReference type="PANTHER" id="PTHR43673:SF10">
    <property type="entry name" value="NADH DEHYDROGENASE_NAD(P)H NITROREDUCTASE XCC3605-RELATED"/>
    <property type="match status" value="1"/>
</dbReference>
<keyword evidence="3" id="KW-0472">Membrane</keyword>
<evidence type="ECO:0000256" key="1">
    <source>
        <dbReference type="ARBA" id="ARBA00007118"/>
    </source>
</evidence>
<dbReference type="RefSeq" id="WP_200270390.1">
    <property type="nucleotide sequence ID" value="NZ_JAENIJ010000014.1"/>
</dbReference>
<dbReference type="SUPFAM" id="SSF55469">
    <property type="entry name" value="FMN-dependent nitroreductase-like"/>
    <property type="match status" value="1"/>
</dbReference>
<dbReference type="Pfam" id="PF00881">
    <property type="entry name" value="Nitroreductase"/>
    <property type="match status" value="2"/>
</dbReference>
<feature type="domain" description="Nitroreductase" evidence="4">
    <location>
        <begin position="178"/>
        <end position="222"/>
    </location>
</feature>
<evidence type="ECO:0000256" key="2">
    <source>
        <dbReference type="ARBA" id="ARBA00023002"/>
    </source>
</evidence>
<evidence type="ECO:0000256" key="3">
    <source>
        <dbReference type="SAM" id="Phobius"/>
    </source>
</evidence>
<dbReference type="InterPro" id="IPR000415">
    <property type="entry name" value="Nitroreductase-like"/>
</dbReference>
<feature type="transmembrane region" description="Helical" evidence="3">
    <location>
        <begin position="12"/>
        <end position="32"/>
    </location>
</feature>
<gene>
    <name evidence="5" type="ORF">JIN85_10550</name>
</gene>
<dbReference type="GO" id="GO:0016491">
    <property type="term" value="F:oxidoreductase activity"/>
    <property type="evidence" value="ECO:0007669"/>
    <property type="project" value="UniProtKB-KW"/>
</dbReference>
<dbReference type="EMBL" id="JAENIJ010000014">
    <property type="protein sequence ID" value="MBK1882857.1"/>
    <property type="molecule type" value="Genomic_DNA"/>
</dbReference>
<dbReference type="Gene3D" id="3.40.109.10">
    <property type="entry name" value="NADH Oxidase"/>
    <property type="match status" value="1"/>
</dbReference>
<name>A0A934S5Z5_9BACT</name>
<evidence type="ECO:0000313" key="5">
    <source>
        <dbReference type="EMBL" id="MBK1882857.1"/>
    </source>
</evidence>
<dbReference type="InterPro" id="IPR029479">
    <property type="entry name" value="Nitroreductase"/>
</dbReference>
<evidence type="ECO:0000259" key="4">
    <source>
        <dbReference type="Pfam" id="PF00881"/>
    </source>
</evidence>
<comment type="similarity">
    <text evidence="1">Belongs to the nitroreductase family.</text>
</comment>
<dbReference type="PANTHER" id="PTHR43673">
    <property type="entry name" value="NAD(P)H NITROREDUCTASE YDGI-RELATED"/>
    <property type="match status" value="1"/>
</dbReference>
<reference evidence="5" key="1">
    <citation type="submission" date="2021-01" db="EMBL/GenBank/DDBJ databases">
        <title>Modified the classification status of verrucomicrobia.</title>
        <authorList>
            <person name="Feng X."/>
        </authorList>
    </citation>
    <scope>NUCLEOTIDE SEQUENCE</scope>
    <source>
        <strain evidence="5">KCTC 22041</strain>
    </source>
</reference>
<organism evidence="5 6">
    <name type="scientific">Luteolibacter pohnpeiensis</name>
    <dbReference type="NCBI Taxonomy" id="454153"/>
    <lineage>
        <taxon>Bacteria</taxon>
        <taxon>Pseudomonadati</taxon>
        <taxon>Verrucomicrobiota</taxon>
        <taxon>Verrucomicrobiia</taxon>
        <taxon>Verrucomicrobiales</taxon>
        <taxon>Verrucomicrobiaceae</taxon>
        <taxon>Luteolibacter</taxon>
    </lineage>
</organism>
<sequence length="343" mass="39545">MKIIKRIRRILSTYYLKLLPSNGPVAALYYFLFDSSFVREMKAVYSGKRQHVFTPDHVDSHRFTLRRNVHRLEKALIMRPRRESFAADYIGETITSLASVYPVDKTDPSRKNELKWFMDVLGSYFDSVTKKGPIEKAYEQFTKIITSPSSSQISSIPFKRSDSPVLPFGYEELFTLFKRRRSVRWFLEKSVERDLIDKAILAALQSPSACNRQPFEFRILEDDRCKEVSKIPMGMSGYGSNVPVLAVLVGKLDAYFDERDRHVIYVDGGLVSMSFMLALETLGLSSCPINWPDIERLERKMDLQLNLSPWERPIMLMAIGYPDPDGGIPYSEKSPLEAMCRYN</sequence>
<dbReference type="AlphaFoldDB" id="A0A934S5Z5"/>
<proteinExistence type="inferred from homology"/>
<evidence type="ECO:0000313" key="6">
    <source>
        <dbReference type="Proteomes" id="UP000603141"/>
    </source>
</evidence>
<protein>
    <submittedName>
        <fullName evidence="5">Nitroreductase family protein</fullName>
    </submittedName>
</protein>
<keyword evidence="2" id="KW-0560">Oxidoreductase</keyword>
<comment type="caution">
    <text evidence="5">The sequence shown here is derived from an EMBL/GenBank/DDBJ whole genome shotgun (WGS) entry which is preliminary data.</text>
</comment>
<keyword evidence="3" id="KW-1133">Transmembrane helix</keyword>